<evidence type="ECO:0000313" key="4">
    <source>
        <dbReference type="Proteomes" id="UP000239187"/>
    </source>
</evidence>
<feature type="transmembrane region" description="Helical" evidence="2">
    <location>
        <begin position="73"/>
        <end position="95"/>
    </location>
</feature>
<keyword evidence="2" id="KW-0472">Membrane</keyword>
<feature type="region of interest" description="Disordered" evidence="1">
    <location>
        <begin position="45"/>
        <end position="68"/>
    </location>
</feature>
<dbReference type="EMBL" id="CP024915">
    <property type="protein sequence ID" value="AUZ88561.1"/>
    <property type="molecule type" value="Genomic_DNA"/>
</dbReference>
<accession>A0A2L0UH31</accession>
<proteinExistence type="predicted"/>
<dbReference type="AlphaFoldDB" id="A0A2L0UH31"/>
<dbReference type="Proteomes" id="UP000239187">
    <property type="component" value="Chromosome"/>
</dbReference>
<feature type="region of interest" description="Disordered" evidence="1">
    <location>
        <begin position="1"/>
        <end position="26"/>
    </location>
</feature>
<keyword evidence="2" id="KW-1133">Transmembrane helix</keyword>
<evidence type="ECO:0000256" key="2">
    <source>
        <dbReference type="SAM" id="Phobius"/>
    </source>
</evidence>
<protein>
    <submittedName>
        <fullName evidence="3">Uncharacterized protein</fullName>
    </submittedName>
</protein>
<keyword evidence="2" id="KW-0812">Transmembrane</keyword>
<evidence type="ECO:0000313" key="3">
    <source>
        <dbReference type="EMBL" id="AUZ88561.1"/>
    </source>
</evidence>
<sequence length="120" mass="13087">MMKAAGRAWDAQDARQDRAQPAAESAELLRQELRRARIDLELFERNRSRSEAASPPPVSVTVRRRFPGAPGPTRGVGVGLWLITFYLLLVALAHVSPDAAPGPDSSRASTSLVRAWQLDG</sequence>
<organism evidence="3 4">
    <name type="scientific">Arthrobacter agilis</name>
    <dbReference type="NCBI Taxonomy" id="37921"/>
    <lineage>
        <taxon>Bacteria</taxon>
        <taxon>Bacillati</taxon>
        <taxon>Actinomycetota</taxon>
        <taxon>Actinomycetes</taxon>
        <taxon>Micrococcales</taxon>
        <taxon>Micrococcaceae</taxon>
        <taxon>Arthrobacter</taxon>
    </lineage>
</organism>
<dbReference type="RefSeq" id="WP_208739686.1">
    <property type="nucleotide sequence ID" value="NZ_CP024915.1"/>
</dbReference>
<evidence type="ECO:0000256" key="1">
    <source>
        <dbReference type="SAM" id="MobiDB-lite"/>
    </source>
</evidence>
<name>A0A2L0UH31_9MICC</name>
<gene>
    <name evidence="3" type="ORF">CVO76_13625</name>
</gene>
<reference evidence="3 4" key="1">
    <citation type="submission" date="2017-11" db="EMBL/GenBank/DDBJ databases">
        <title>Draft genome of Arthrobacter agilis strain UMCV2, a plant growth-promoting rhizobacterium and biocontrol capacity of phytopathogenic fungi.</title>
        <authorList>
            <person name="Martinez-Camara R."/>
            <person name="Santoyo G."/>
            <person name="Moreno-Hagelsieb G."/>
            <person name="Valencia-Cantero E."/>
        </authorList>
    </citation>
    <scope>NUCLEOTIDE SEQUENCE [LARGE SCALE GENOMIC DNA]</scope>
    <source>
        <strain evidence="3 4">UMCV2</strain>
    </source>
</reference>